<feature type="region of interest" description="Disordered" evidence="1">
    <location>
        <begin position="14"/>
        <end position="39"/>
    </location>
</feature>
<dbReference type="AlphaFoldDB" id="A0A8H6CEC2"/>
<protein>
    <submittedName>
        <fullName evidence="2">Uncharacterized protein</fullName>
    </submittedName>
</protein>
<dbReference type="Proteomes" id="UP000593566">
    <property type="component" value="Unassembled WGS sequence"/>
</dbReference>
<evidence type="ECO:0000313" key="2">
    <source>
        <dbReference type="EMBL" id="KAF6221679.1"/>
    </source>
</evidence>
<evidence type="ECO:0000256" key="1">
    <source>
        <dbReference type="SAM" id="MobiDB-lite"/>
    </source>
</evidence>
<gene>
    <name evidence="2" type="ORF">HO133_001647</name>
</gene>
<dbReference type="GeneID" id="59330061"/>
<proteinExistence type="predicted"/>
<sequence>MTLPVDSTSILYLSEAPNRGGNTTPSVNPKQASGILKNVVDRQAEEETKKISLKGKRHAWLVDGIQDGQVRGHVQDGVVDADAEGNLFREWLSDSLASSPVSGWVVVMQISVDLFI</sequence>
<comment type="caution">
    <text evidence="2">The sequence shown here is derived from an EMBL/GenBank/DDBJ whole genome shotgun (WGS) entry which is preliminary data.</text>
</comment>
<reference evidence="2 3" key="1">
    <citation type="journal article" date="2020" name="Genomics">
        <title>Complete, high-quality genomes from long-read metagenomic sequencing of two wolf lichen thalli reveals enigmatic genome architecture.</title>
        <authorList>
            <person name="McKenzie S.K."/>
            <person name="Walston R.F."/>
            <person name="Allen J.L."/>
        </authorList>
    </citation>
    <scope>NUCLEOTIDE SEQUENCE [LARGE SCALE GENOMIC DNA]</scope>
    <source>
        <strain evidence="2">WasteWater1</strain>
    </source>
</reference>
<accession>A0A8H6CEC2</accession>
<keyword evidence="3" id="KW-1185">Reference proteome</keyword>
<dbReference type="RefSeq" id="XP_037151114.1">
    <property type="nucleotide sequence ID" value="XM_037292575.1"/>
</dbReference>
<dbReference type="EMBL" id="JACCJB010000013">
    <property type="protein sequence ID" value="KAF6221679.1"/>
    <property type="molecule type" value="Genomic_DNA"/>
</dbReference>
<feature type="compositionally biased region" description="Polar residues" evidence="1">
    <location>
        <begin position="20"/>
        <end position="31"/>
    </location>
</feature>
<organism evidence="2 3">
    <name type="scientific">Letharia lupina</name>
    <dbReference type="NCBI Taxonomy" id="560253"/>
    <lineage>
        <taxon>Eukaryota</taxon>
        <taxon>Fungi</taxon>
        <taxon>Dikarya</taxon>
        <taxon>Ascomycota</taxon>
        <taxon>Pezizomycotina</taxon>
        <taxon>Lecanoromycetes</taxon>
        <taxon>OSLEUM clade</taxon>
        <taxon>Lecanoromycetidae</taxon>
        <taxon>Lecanorales</taxon>
        <taxon>Lecanorineae</taxon>
        <taxon>Parmeliaceae</taxon>
        <taxon>Letharia</taxon>
    </lineage>
</organism>
<name>A0A8H6CEC2_9LECA</name>
<evidence type="ECO:0000313" key="3">
    <source>
        <dbReference type="Proteomes" id="UP000593566"/>
    </source>
</evidence>